<dbReference type="AlphaFoldDB" id="A0A4C1SFL2"/>
<feature type="region of interest" description="Disordered" evidence="1">
    <location>
        <begin position="105"/>
        <end position="150"/>
    </location>
</feature>
<name>A0A4C1SFL2_EUMVA</name>
<proteinExistence type="predicted"/>
<protein>
    <submittedName>
        <fullName evidence="2">Uncharacterized protein</fullName>
    </submittedName>
</protein>
<dbReference type="Proteomes" id="UP000299102">
    <property type="component" value="Unassembled WGS sequence"/>
</dbReference>
<sequence>MTTYEAHVIRYMYTRKRQVVAERSKVSRTDRIIPLQPYLLPGRWDPVKNWTDFSGIPSAVLNLWFTHIYVLFTKWPPATLIGVSHSCDTAPKKIIPSGKQVQSALCSSSEDAHRHRTSHSAGRGGRGPLKPGVGRPRVTPPPRGTEVRTRAHHAGLTLDRCWSIMAMVDMVDAGNYSFSSHRHQWEDGGRGRRLNMPSAAQSLRVSALGSARGNSRGAFRRWARRAEKGTANY</sequence>
<evidence type="ECO:0000313" key="2">
    <source>
        <dbReference type="EMBL" id="GBP00676.1"/>
    </source>
</evidence>
<evidence type="ECO:0000313" key="3">
    <source>
        <dbReference type="Proteomes" id="UP000299102"/>
    </source>
</evidence>
<dbReference type="EMBL" id="BGZK01003383">
    <property type="protein sequence ID" value="GBP00676.1"/>
    <property type="molecule type" value="Genomic_DNA"/>
</dbReference>
<evidence type="ECO:0000256" key="1">
    <source>
        <dbReference type="SAM" id="MobiDB-lite"/>
    </source>
</evidence>
<accession>A0A4C1SFL2</accession>
<reference evidence="2 3" key="1">
    <citation type="journal article" date="2019" name="Commun. Biol.">
        <title>The bagworm genome reveals a unique fibroin gene that provides high tensile strength.</title>
        <authorList>
            <person name="Kono N."/>
            <person name="Nakamura H."/>
            <person name="Ohtoshi R."/>
            <person name="Tomita M."/>
            <person name="Numata K."/>
            <person name="Arakawa K."/>
        </authorList>
    </citation>
    <scope>NUCLEOTIDE SEQUENCE [LARGE SCALE GENOMIC DNA]</scope>
</reference>
<keyword evidence="3" id="KW-1185">Reference proteome</keyword>
<organism evidence="2 3">
    <name type="scientific">Eumeta variegata</name>
    <name type="common">Bagworm moth</name>
    <name type="synonym">Eumeta japonica</name>
    <dbReference type="NCBI Taxonomy" id="151549"/>
    <lineage>
        <taxon>Eukaryota</taxon>
        <taxon>Metazoa</taxon>
        <taxon>Ecdysozoa</taxon>
        <taxon>Arthropoda</taxon>
        <taxon>Hexapoda</taxon>
        <taxon>Insecta</taxon>
        <taxon>Pterygota</taxon>
        <taxon>Neoptera</taxon>
        <taxon>Endopterygota</taxon>
        <taxon>Lepidoptera</taxon>
        <taxon>Glossata</taxon>
        <taxon>Ditrysia</taxon>
        <taxon>Tineoidea</taxon>
        <taxon>Psychidae</taxon>
        <taxon>Oiketicinae</taxon>
        <taxon>Eumeta</taxon>
    </lineage>
</organism>
<comment type="caution">
    <text evidence="2">The sequence shown here is derived from an EMBL/GenBank/DDBJ whole genome shotgun (WGS) entry which is preliminary data.</text>
</comment>
<gene>
    <name evidence="2" type="ORF">EVAR_69845_1</name>
</gene>